<dbReference type="Pfam" id="PF01882">
    <property type="entry name" value="DUF58"/>
    <property type="match status" value="1"/>
</dbReference>
<dbReference type="PANTHER" id="PTHR33608:SF6">
    <property type="entry name" value="BLL2464 PROTEIN"/>
    <property type="match status" value="1"/>
</dbReference>
<sequence>MNTSEILKKVRKIEIYTKRIVDTVLGGEYRSSFKGKGIEFHDVREYITGDDIKTIDWNVTARMGSPYVKRYIDERELNIILLIDISGSTIFGSFERKREKIAEISALFAFSAIRNNDRVGLLPFTDRVEKYIPPEKGRKHALLIIREILFFKPEDVKTDPIPAMEYLLFILKRRGIIFFISDFLGENFEIERIKKTFSILSRKHDLIPVIVRDRFEEEFNMRGLIDIKDPETGEEIAIPSNEIMSFLRKRNDEELFKLFKKNDCDWIYLRTDGDYIKEIEKFFLRRAKRMAI</sequence>
<feature type="domain" description="DUF58" evidence="1">
    <location>
        <begin position="42"/>
        <end position="241"/>
    </location>
</feature>
<evidence type="ECO:0000313" key="2">
    <source>
        <dbReference type="EMBL" id="HGW92459.1"/>
    </source>
</evidence>
<comment type="caution">
    <text evidence="2">The sequence shown here is derived from an EMBL/GenBank/DDBJ whole genome shotgun (WGS) entry which is preliminary data.</text>
</comment>
<name>A0A7C4U8W5_UNCW3</name>
<reference evidence="2" key="1">
    <citation type="journal article" date="2020" name="mSystems">
        <title>Genome- and Community-Level Interaction Insights into Carbon Utilization and Element Cycling Functions of Hydrothermarchaeota in Hydrothermal Sediment.</title>
        <authorList>
            <person name="Zhou Z."/>
            <person name="Liu Y."/>
            <person name="Xu W."/>
            <person name="Pan J."/>
            <person name="Luo Z.H."/>
            <person name="Li M."/>
        </authorList>
    </citation>
    <scope>NUCLEOTIDE SEQUENCE [LARGE SCALE GENOMIC DNA]</scope>
    <source>
        <strain evidence="2">SpSt-780</strain>
    </source>
</reference>
<accession>A0A7C4U8W5</accession>
<dbReference type="InterPro" id="IPR036465">
    <property type="entry name" value="vWFA_dom_sf"/>
</dbReference>
<dbReference type="PANTHER" id="PTHR33608">
    <property type="entry name" value="BLL2464 PROTEIN"/>
    <property type="match status" value="1"/>
</dbReference>
<dbReference type="Gene3D" id="3.40.50.410">
    <property type="entry name" value="von Willebrand factor, type A domain"/>
    <property type="match status" value="1"/>
</dbReference>
<protein>
    <submittedName>
        <fullName evidence="2">DUF58 domain-containing protein</fullName>
    </submittedName>
</protein>
<gene>
    <name evidence="2" type="ORF">ENV67_07990</name>
</gene>
<dbReference type="EMBL" id="DTHG01000097">
    <property type="protein sequence ID" value="HGW92459.1"/>
    <property type="molecule type" value="Genomic_DNA"/>
</dbReference>
<evidence type="ECO:0000259" key="1">
    <source>
        <dbReference type="Pfam" id="PF01882"/>
    </source>
</evidence>
<organism evidence="2">
    <name type="scientific">candidate division WOR-3 bacterium</name>
    <dbReference type="NCBI Taxonomy" id="2052148"/>
    <lineage>
        <taxon>Bacteria</taxon>
        <taxon>Bacteria division WOR-3</taxon>
    </lineage>
</organism>
<dbReference type="CDD" id="cd00198">
    <property type="entry name" value="vWFA"/>
    <property type="match status" value="1"/>
</dbReference>
<proteinExistence type="predicted"/>
<dbReference type="AlphaFoldDB" id="A0A7C4U8W5"/>
<dbReference type="InterPro" id="IPR002881">
    <property type="entry name" value="DUF58"/>
</dbReference>
<dbReference type="SUPFAM" id="SSF53300">
    <property type="entry name" value="vWA-like"/>
    <property type="match status" value="1"/>
</dbReference>